<proteinExistence type="predicted"/>
<dbReference type="SUPFAM" id="SSF52540">
    <property type="entry name" value="P-loop containing nucleoside triphosphate hydrolases"/>
    <property type="match status" value="1"/>
</dbReference>
<gene>
    <name evidence="3" type="ORF">SYV04_33355</name>
</gene>
<sequence>MVIPRGYREEELVTNRASLLLYGGTEEERRSWAQETAFHFEHEGALLEVRQASELGEALKRPKGVVFISDVSKLGREAQGQILRCLQMQEERPKLVLGMTGSAEGALERGTLREDLHYRLHQAQVDLTAPGLREALKKRWATLAEKRAAKAAAEREEAERARQAALVRKPGTVTRLMPEQRKAQGKASSTSTKTAPRKASRR</sequence>
<reference evidence="3 4" key="1">
    <citation type="submission" date="2023-12" db="EMBL/GenBank/DDBJ databases">
        <title>the genome sequence of Hyalangium sp. s54d21.</title>
        <authorList>
            <person name="Zhang X."/>
        </authorList>
    </citation>
    <scope>NUCLEOTIDE SEQUENCE [LARGE SCALE GENOMIC DNA]</scope>
    <source>
        <strain evidence="4">s54d21</strain>
    </source>
</reference>
<comment type="caution">
    <text evidence="3">The sequence shown here is derived from an EMBL/GenBank/DDBJ whole genome shotgun (WGS) entry which is preliminary data.</text>
</comment>
<dbReference type="InterPro" id="IPR002078">
    <property type="entry name" value="Sigma_54_int"/>
</dbReference>
<protein>
    <submittedName>
        <fullName evidence="3">Fis family transcriptional regulator</fullName>
    </submittedName>
</protein>
<feature type="domain" description="Sigma-54 factor interaction" evidence="2">
    <location>
        <begin position="43"/>
        <end position="127"/>
    </location>
</feature>
<evidence type="ECO:0000313" key="3">
    <source>
        <dbReference type="EMBL" id="MDY7231326.1"/>
    </source>
</evidence>
<evidence type="ECO:0000313" key="4">
    <source>
        <dbReference type="Proteomes" id="UP001291309"/>
    </source>
</evidence>
<feature type="compositionally biased region" description="Basic and acidic residues" evidence="1">
    <location>
        <begin position="151"/>
        <end position="162"/>
    </location>
</feature>
<dbReference type="Gene3D" id="3.40.50.300">
    <property type="entry name" value="P-loop containing nucleotide triphosphate hydrolases"/>
    <property type="match status" value="1"/>
</dbReference>
<evidence type="ECO:0000259" key="2">
    <source>
        <dbReference type="PROSITE" id="PS50045"/>
    </source>
</evidence>
<accession>A0ABU5HDA3</accession>
<feature type="region of interest" description="Disordered" evidence="1">
    <location>
        <begin position="151"/>
        <end position="202"/>
    </location>
</feature>
<dbReference type="Proteomes" id="UP001291309">
    <property type="component" value="Unassembled WGS sequence"/>
</dbReference>
<dbReference type="EMBL" id="JAXIVS010000014">
    <property type="protein sequence ID" value="MDY7231326.1"/>
    <property type="molecule type" value="Genomic_DNA"/>
</dbReference>
<name>A0ABU5HDA3_9BACT</name>
<keyword evidence="4" id="KW-1185">Reference proteome</keyword>
<evidence type="ECO:0000256" key="1">
    <source>
        <dbReference type="SAM" id="MobiDB-lite"/>
    </source>
</evidence>
<dbReference type="InterPro" id="IPR027417">
    <property type="entry name" value="P-loop_NTPase"/>
</dbReference>
<dbReference type="PROSITE" id="PS50045">
    <property type="entry name" value="SIGMA54_INTERACT_4"/>
    <property type="match status" value="1"/>
</dbReference>
<organism evidence="3 4">
    <name type="scientific">Hyalangium rubrum</name>
    <dbReference type="NCBI Taxonomy" id="3103134"/>
    <lineage>
        <taxon>Bacteria</taxon>
        <taxon>Pseudomonadati</taxon>
        <taxon>Myxococcota</taxon>
        <taxon>Myxococcia</taxon>
        <taxon>Myxococcales</taxon>
        <taxon>Cystobacterineae</taxon>
        <taxon>Archangiaceae</taxon>
        <taxon>Hyalangium</taxon>
    </lineage>
</organism>